<dbReference type="Proteomes" id="UP000050398">
    <property type="component" value="Unassembled WGS sequence"/>
</dbReference>
<dbReference type="InterPro" id="IPR002500">
    <property type="entry name" value="PAPS_reduct_dom"/>
</dbReference>
<dbReference type="OrthoDB" id="9774475at2"/>
<dbReference type="RefSeq" id="WP_060674958.1">
    <property type="nucleotide sequence ID" value="NZ_LIXZ01000031.1"/>
</dbReference>
<dbReference type="Pfam" id="PF01507">
    <property type="entry name" value="PAPS_reduct"/>
    <property type="match status" value="1"/>
</dbReference>
<accession>A0A0P6WC82</accession>
<gene>
    <name evidence="2" type="ORF">AM506_20870</name>
</gene>
<organism evidence="2 3">
    <name type="scientific">Rossellomorea vietnamensis</name>
    <dbReference type="NCBI Taxonomy" id="218284"/>
    <lineage>
        <taxon>Bacteria</taxon>
        <taxon>Bacillati</taxon>
        <taxon>Bacillota</taxon>
        <taxon>Bacilli</taxon>
        <taxon>Bacillales</taxon>
        <taxon>Bacillaceae</taxon>
        <taxon>Rossellomorea</taxon>
    </lineage>
</organism>
<evidence type="ECO:0000313" key="3">
    <source>
        <dbReference type="Proteomes" id="UP000050398"/>
    </source>
</evidence>
<dbReference type="InterPro" id="IPR017598">
    <property type="entry name" value="SulphurTrfase_DndC"/>
</dbReference>
<evidence type="ECO:0000313" key="2">
    <source>
        <dbReference type="EMBL" id="KPL57683.1"/>
    </source>
</evidence>
<sequence length="529" mass="61546">MSEGIISSLFTEEKTVIDKAKEQIIDVYLSDDRPWVVGYSGGKDSTVVVQLVFEALKELPPEKLHKKIYVISSDTLVETPLIIQSINQTLRKVQEKALDLGLPIETHKVKPVVEQSFWYNIIGKGYPSPNQQFRWCTDRLKIDPANQFITEKVNSFGEVIMVLGVREDESATRANVIRSHTVEGKVLMRHSTLSNAYVYAPIKTFDLDDVWDYLLNNSSPWGDDNYELHRLYQDSSSGECPLVVDKTVKDTAGSCGNSRFGCWVCTVVNEDKALSGFIQTGHDWMKPLLNFRNWLSSIRDDRTMRMKYRKHGQIYYRDILVEIIDGKEYHHIPKKGSRPKEFVEINDENYIIVERDNLKTYLLENDIDLSTEQGHNILVTYIDEDSNEEKYAQLGLGPFTMRARREILERLLKTQKQLQHPDDPNYELIKEEELKAIRKIWYKNGDWEDHVPHIYKSALGHDLEWEIDDRPLFNNDQISDLELLCDEYKVDIKVIKKLLFVEKDFSGLKVRRGLMEEMSKVLKQDYLNL</sequence>
<dbReference type="NCBIfam" id="TIGR03183">
    <property type="entry name" value="DNA_S_dndC"/>
    <property type="match status" value="1"/>
</dbReference>
<reference evidence="2 3" key="1">
    <citation type="submission" date="2015-08" db="EMBL/GenBank/DDBJ databases">
        <title>Draft Genome Sequence of Bacillus vietnamensis UCD-SED5.</title>
        <authorList>
            <person name="Lee R.D."/>
            <person name="Jospin G."/>
            <person name="Lang J.M."/>
            <person name="Coil D.A."/>
            <person name="Eisen J.A."/>
        </authorList>
    </citation>
    <scope>NUCLEOTIDE SEQUENCE [LARGE SCALE GENOMIC DNA]</scope>
    <source>
        <strain evidence="2 3">UCD-SED5</strain>
    </source>
</reference>
<dbReference type="InterPro" id="IPR050128">
    <property type="entry name" value="Sulfate_adenylyltrnsfr_sub2"/>
</dbReference>
<comment type="caution">
    <text evidence="2">The sequence shown here is derived from an EMBL/GenBank/DDBJ whole genome shotgun (WGS) entry which is preliminary data.</text>
</comment>
<feature type="domain" description="Phosphoadenosine phosphosulphate reductase" evidence="1">
    <location>
        <begin position="36"/>
        <end position="266"/>
    </location>
</feature>
<proteinExistence type="predicted"/>
<dbReference type="PANTHER" id="PTHR43196:SF2">
    <property type="entry name" value="PHOSPHOADENOSINE PHOSPHOSULFATE REDUCTASE"/>
    <property type="match status" value="1"/>
</dbReference>
<dbReference type="PATRIC" id="fig|218284.4.peg.2720"/>
<dbReference type="Gene3D" id="3.40.50.620">
    <property type="entry name" value="HUPs"/>
    <property type="match status" value="1"/>
</dbReference>
<dbReference type="InterPro" id="IPR014729">
    <property type="entry name" value="Rossmann-like_a/b/a_fold"/>
</dbReference>
<dbReference type="CDD" id="cd23947">
    <property type="entry name" value="PAPS_reductase-like_YbdN"/>
    <property type="match status" value="1"/>
</dbReference>
<dbReference type="NCBIfam" id="NF005316">
    <property type="entry name" value="PRK06850.1"/>
    <property type="match status" value="1"/>
</dbReference>
<dbReference type="PANTHER" id="PTHR43196">
    <property type="entry name" value="SULFATE ADENYLYLTRANSFERASE SUBUNIT 2"/>
    <property type="match status" value="1"/>
</dbReference>
<dbReference type="EMBL" id="LIXZ01000031">
    <property type="protein sequence ID" value="KPL57683.1"/>
    <property type="molecule type" value="Genomic_DNA"/>
</dbReference>
<dbReference type="SUPFAM" id="SSF52402">
    <property type="entry name" value="Adenine nucleotide alpha hydrolases-like"/>
    <property type="match status" value="1"/>
</dbReference>
<protein>
    <submittedName>
        <fullName evidence="2">Sulfurtransferase DndC</fullName>
    </submittedName>
</protein>
<dbReference type="GO" id="GO:0016740">
    <property type="term" value="F:transferase activity"/>
    <property type="evidence" value="ECO:0007669"/>
    <property type="project" value="UniProtKB-KW"/>
</dbReference>
<name>A0A0P6WC82_9BACI</name>
<evidence type="ECO:0000259" key="1">
    <source>
        <dbReference type="Pfam" id="PF01507"/>
    </source>
</evidence>
<dbReference type="AlphaFoldDB" id="A0A0P6WC82"/>
<keyword evidence="2" id="KW-0808">Transferase</keyword>